<accession>A0A1I7YVT1</accession>
<dbReference type="AlphaFoldDB" id="A0A1I7YVT1"/>
<name>A0A1I7YVT1_9BILA</name>
<keyword evidence="1" id="KW-0732">Signal</keyword>
<reference evidence="3" key="1">
    <citation type="submission" date="2016-11" db="UniProtKB">
        <authorList>
            <consortium name="WormBaseParasite"/>
        </authorList>
    </citation>
    <scope>IDENTIFICATION</scope>
</reference>
<evidence type="ECO:0000313" key="3">
    <source>
        <dbReference type="WBParaSite" id="L893_g20223.t2"/>
    </source>
</evidence>
<dbReference type="Proteomes" id="UP000095287">
    <property type="component" value="Unplaced"/>
</dbReference>
<feature type="signal peptide" evidence="1">
    <location>
        <begin position="1"/>
        <end position="21"/>
    </location>
</feature>
<organism evidence="2 3">
    <name type="scientific">Steinernema glaseri</name>
    <dbReference type="NCBI Taxonomy" id="37863"/>
    <lineage>
        <taxon>Eukaryota</taxon>
        <taxon>Metazoa</taxon>
        <taxon>Ecdysozoa</taxon>
        <taxon>Nematoda</taxon>
        <taxon>Chromadorea</taxon>
        <taxon>Rhabditida</taxon>
        <taxon>Tylenchina</taxon>
        <taxon>Panagrolaimomorpha</taxon>
        <taxon>Strongyloidoidea</taxon>
        <taxon>Steinernematidae</taxon>
        <taxon>Steinernema</taxon>
    </lineage>
</organism>
<feature type="chain" id="PRO_5009312653" evidence="1">
    <location>
        <begin position="22"/>
        <end position="79"/>
    </location>
</feature>
<sequence>MKTVLTVEVLILALLLIFASAEHCYWTTACHDVHDFGNCKLGYYVKSTRMCDEFKQQEYCCQRSSSLLYFGIEARRPLS</sequence>
<dbReference type="WBParaSite" id="L893_g20223.t2">
    <property type="protein sequence ID" value="L893_g20223.t2"/>
    <property type="gene ID" value="L893_g20223"/>
</dbReference>
<evidence type="ECO:0000256" key="1">
    <source>
        <dbReference type="SAM" id="SignalP"/>
    </source>
</evidence>
<protein>
    <submittedName>
        <fullName evidence="3">Termicin</fullName>
    </submittedName>
</protein>
<evidence type="ECO:0000313" key="2">
    <source>
        <dbReference type="Proteomes" id="UP000095287"/>
    </source>
</evidence>
<proteinExistence type="predicted"/>
<keyword evidence="2" id="KW-1185">Reference proteome</keyword>